<comment type="caution">
    <text evidence="2">The sequence shown here is derived from an EMBL/GenBank/DDBJ whole genome shotgun (WGS) entry which is preliminary data.</text>
</comment>
<dbReference type="RefSeq" id="WP_143705505.1">
    <property type="nucleotide sequence ID" value="NZ_PDNW01000048.1"/>
</dbReference>
<proteinExistence type="predicted"/>
<sequence length="64" mass="6903">MKTVRVTIDPAVPASIAQGRIDPARVDATTEDEIALQQAVDEAETVQDAAKSDRGDSYAVFNKR</sequence>
<gene>
    <name evidence="2" type="ORF">CR159_21220</name>
</gene>
<evidence type="ECO:0000256" key="1">
    <source>
        <dbReference type="SAM" id="MobiDB-lite"/>
    </source>
</evidence>
<feature type="region of interest" description="Disordered" evidence="1">
    <location>
        <begin position="44"/>
        <end position="64"/>
    </location>
</feature>
<dbReference type="Proteomes" id="UP000234190">
    <property type="component" value="Unassembled WGS sequence"/>
</dbReference>
<dbReference type="OrthoDB" id="9799384at2"/>
<dbReference type="EMBL" id="PDNW01000048">
    <property type="protein sequence ID" value="PLC47868.1"/>
    <property type="molecule type" value="Genomic_DNA"/>
</dbReference>
<organism evidence="2 3">
    <name type="scientific">Pollutimonas subterranea</name>
    <dbReference type="NCBI Taxonomy" id="2045210"/>
    <lineage>
        <taxon>Bacteria</taxon>
        <taxon>Pseudomonadati</taxon>
        <taxon>Pseudomonadota</taxon>
        <taxon>Betaproteobacteria</taxon>
        <taxon>Burkholderiales</taxon>
        <taxon>Alcaligenaceae</taxon>
        <taxon>Pollutimonas</taxon>
    </lineage>
</organism>
<protein>
    <submittedName>
        <fullName evidence="2">Uncharacterized protein</fullName>
    </submittedName>
</protein>
<accession>A0A2N4TYM4</accession>
<dbReference type="AlphaFoldDB" id="A0A2N4TYM4"/>
<keyword evidence="3" id="KW-1185">Reference proteome</keyword>
<reference evidence="2 3" key="1">
    <citation type="submission" date="2017-10" db="EMBL/GenBank/DDBJ databases">
        <title>Two draft genome sequences of Pusillimonas sp. strains isolated from a nitrate- and radionuclide-contaminated groundwater in Russia.</title>
        <authorList>
            <person name="Grouzdev D.S."/>
            <person name="Tourova T.P."/>
            <person name="Goeva M.A."/>
            <person name="Babich T.L."/>
            <person name="Sokolova D.S."/>
            <person name="Abdullin R."/>
            <person name="Poltaraus A.B."/>
            <person name="Toshchakov S.V."/>
            <person name="Nazina T.N."/>
        </authorList>
    </citation>
    <scope>NUCLEOTIDE SEQUENCE [LARGE SCALE GENOMIC DNA]</scope>
    <source>
        <strain evidence="2 3">JR1/69-3-13</strain>
    </source>
</reference>
<name>A0A2N4TYM4_9BURK</name>
<evidence type="ECO:0000313" key="2">
    <source>
        <dbReference type="EMBL" id="PLC47868.1"/>
    </source>
</evidence>
<evidence type="ECO:0000313" key="3">
    <source>
        <dbReference type="Proteomes" id="UP000234190"/>
    </source>
</evidence>